<gene>
    <name evidence="1" type="ORF">BDD41_0479</name>
</gene>
<protein>
    <submittedName>
        <fullName evidence="1">Uncharacterized protein</fullName>
    </submittedName>
</protein>
<proteinExistence type="predicted"/>
<reference evidence="1 2" key="1">
    <citation type="submission" date="2018-08" db="EMBL/GenBank/DDBJ databases">
        <title>Genomic Encyclopedia of Archaeal and Bacterial Type Strains, Phase II (KMG-II): from individual species to whole genera.</title>
        <authorList>
            <person name="Goeker M."/>
        </authorList>
    </citation>
    <scope>NUCLEOTIDE SEQUENCE [LARGE SCALE GENOMIC DNA]</scope>
    <source>
        <strain evidence="1 2">DSM 17099</strain>
    </source>
</reference>
<evidence type="ECO:0000313" key="2">
    <source>
        <dbReference type="Proteomes" id="UP000256941"/>
    </source>
</evidence>
<dbReference type="EMBL" id="QTUJ01000001">
    <property type="protein sequence ID" value="REF72014.1"/>
    <property type="molecule type" value="Genomic_DNA"/>
</dbReference>
<evidence type="ECO:0000313" key="1">
    <source>
        <dbReference type="EMBL" id="REF72014.1"/>
    </source>
</evidence>
<accession>A0A3D9XNM8</accession>
<dbReference type="AlphaFoldDB" id="A0A369U097"/>
<organism evidence="1 2">
    <name type="scientific">Paracoccus versutus</name>
    <name type="common">Thiobacillus versutus</name>
    <dbReference type="NCBI Taxonomy" id="34007"/>
    <lineage>
        <taxon>Bacteria</taxon>
        <taxon>Pseudomonadati</taxon>
        <taxon>Pseudomonadota</taxon>
        <taxon>Alphaproteobacteria</taxon>
        <taxon>Rhodobacterales</taxon>
        <taxon>Paracoccaceae</taxon>
        <taxon>Paracoccus</taxon>
    </lineage>
</organism>
<dbReference type="Proteomes" id="UP000256941">
    <property type="component" value="Unassembled WGS sequence"/>
</dbReference>
<accession>A0A369U097</accession>
<comment type="caution">
    <text evidence="1">The sequence shown here is derived from an EMBL/GenBank/DDBJ whole genome shotgun (WGS) entry which is preliminary data.</text>
</comment>
<name>A0A369U097_PARVE</name>
<dbReference type="RefSeq" id="WP_114536667.1">
    <property type="nucleotide sequence ID" value="NZ_CP038196.1"/>
</dbReference>
<sequence length="66" mass="7252">MTPISDPRPFAEVLRDWIGRHGGSAYAAAPRLHTTEQTLGRWLRGSTCATETAQRALMTLVDEGRA</sequence>